<accession>A0A8R1E9P5</accession>
<dbReference type="EnsemblMetazoa" id="CJA29079.1">
    <property type="protein sequence ID" value="CJA29079.1"/>
    <property type="gene ID" value="WBGene00184653"/>
</dbReference>
<reference evidence="3" key="1">
    <citation type="submission" date="2010-08" db="EMBL/GenBank/DDBJ databases">
        <authorList>
            <consortium name="Caenorhabditis japonica Sequencing Consortium"/>
            <person name="Wilson R.K."/>
        </authorList>
    </citation>
    <scope>NUCLEOTIDE SEQUENCE [LARGE SCALE GENOMIC DNA]</scope>
    <source>
        <strain evidence="3">DF5081</strain>
    </source>
</reference>
<dbReference type="Proteomes" id="UP000005237">
    <property type="component" value="Unassembled WGS sequence"/>
</dbReference>
<dbReference type="AlphaFoldDB" id="A0A8R1E9P5"/>
<sequence length="376" mass="42374">MINQEVKLPWHAGYCVFDPRQGTMSCYKQEYIPYLANRMIHRNNTVRLDGGRVAFAKHWGLLPDHRGVPLTGSHTIARSYTRTPKERIPTKERFFSISRIPSRFTKYSTIRALPAEYLASLSFSFPCLIAPCKTSKPIPSTTATTTSSSLKPRSPIERRVSASSHSSTGSINRGIYPNALHHLLLANKKRSKTIACANPSTPRTSSYSSSAQSSVPLYVNTAELLPKTEKRVSFKDLDISGHLPAAGQQLSSSSHLLKTGGGLHARKLHRCDTGDMRLLERYLSRENMNTPSPIPSEPYSPRHVHFAQNQQLQQHQSRRPFQRNESSSFRKRLSKSCDQLNDHNFSPRLPPIRRRPTKHIPSALTLVIHESSCVFE</sequence>
<reference evidence="2" key="2">
    <citation type="submission" date="2022-06" db="UniProtKB">
        <authorList>
            <consortium name="EnsemblMetazoa"/>
        </authorList>
    </citation>
    <scope>IDENTIFICATION</scope>
    <source>
        <strain evidence="2">DF5081</strain>
    </source>
</reference>
<keyword evidence="3" id="KW-1185">Reference proteome</keyword>
<feature type="compositionally biased region" description="Low complexity" evidence="1">
    <location>
        <begin position="138"/>
        <end position="152"/>
    </location>
</feature>
<name>A0A8R1E9P5_CAEJA</name>
<proteinExistence type="predicted"/>
<evidence type="ECO:0000313" key="2">
    <source>
        <dbReference type="EnsemblMetazoa" id="CJA29079.1"/>
    </source>
</evidence>
<evidence type="ECO:0000313" key="3">
    <source>
        <dbReference type="Proteomes" id="UP000005237"/>
    </source>
</evidence>
<feature type="region of interest" description="Disordered" evidence="1">
    <location>
        <begin position="309"/>
        <end position="333"/>
    </location>
</feature>
<protein>
    <submittedName>
        <fullName evidence="2">Uncharacterized protein</fullName>
    </submittedName>
</protein>
<feature type="region of interest" description="Disordered" evidence="1">
    <location>
        <begin position="138"/>
        <end position="171"/>
    </location>
</feature>
<feature type="compositionally biased region" description="Polar residues" evidence="1">
    <location>
        <begin position="161"/>
        <end position="171"/>
    </location>
</feature>
<evidence type="ECO:0000256" key="1">
    <source>
        <dbReference type="SAM" id="MobiDB-lite"/>
    </source>
</evidence>
<organism evidence="2 3">
    <name type="scientific">Caenorhabditis japonica</name>
    <dbReference type="NCBI Taxonomy" id="281687"/>
    <lineage>
        <taxon>Eukaryota</taxon>
        <taxon>Metazoa</taxon>
        <taxon>Ecdysozoa</taxon>
        <taxon>Nematoda</taxon>
        <taxon>Chromadorea</taxon>
        <taxon>Rhabditida</taxon>
        <taxon>Rhabditina</taxon>
        <taxon>Rhabditomorpha</taxon>
        <taxon>Rhabditoidea</taxon>
        <taxon>Rhabditidae</taxon>
        <taxon>Peloderinae</taxon>
        <taxon>Caenorhabditis</taxon>
    </lineage>
</organism>